<dbReference type="EMBL" id="CP155447">
    <property type="protein sequence ID" value="XBH05133.1"/>
    <property type="molecule type" value="Genomic_DNA"/>
</dbReference>
<dbReference type="PANTHER" id="PTHR42760">
    <property type="entry name" value="SHORT-CHAIN DEHYDROGENASES/REDUCTASES FAMILY MEMBER"/>
    <property type="match status" value="1"/>
</dbReference>
<name>A0AAU7CJ82_9BACT</name>
<dbReference type="InterPro" id="IPR036291">
    <property type="entry name" value="NAD(P)-bd_dom_sf"/>
</dbReference>
<comment type="similarity">
    <text evidence="1">Belongs to the short-chain dehydrogenases/reductases (SDR) family.</text>
</comment>
<protein>
    <submittedName>
        <fullName evidence="3">SDR family oxidoreductase</fullName>
    </submittedName>
</protein>
<dbReference type="GO" id="GO:0016616">
    <property type="term" value="F:oxidoreductase activity, acting on the CH-OH group of donors, NAD or NADP as acceptor"/>
    <property type="evidence" value="ECO:0007669"/>
    <property type="project" value="TreeGrafter"/>
</dbReference>
<reference evidence="3" key="1">
    <citation type="submission" date="2024-05" db="EMBL/GenBank/DDBJ databases">
        <title>Planctomycetes of the genus Singulisphaera possess chitinolytic capabilities.</title>
        <authorList>
            <person name="Ivanova A."/>
        </authorList>
    </citation>
    <scope>NUCLEOTIDE SEQUENCE</scope>
    <source>
        <strain evidence="3">Ch08T</strain>
    </source>
</reference>
<evidence type="ECO:0000256" key="1">
    <source>
        <dbReference type="ARBA" id="ARBA00006484"/>
    </source>
</evidence>
<dbReference type="PANTHER" id="PTHR42760:SF133">
    <property type="entry name" value="3-OXOACYL-[ACYL-CARRIER-PROTEIN] REDUCTASE"/>
    <property type="match status" value="1"/>
</dbReference>
<dbReference type="Gene3D" id="3.40.50.720">
    <property type="entry name" value="NAD(P)-binding Rossmann-like Domain"/>
    <property type="match status" value="1"/>
</dbReference>
<dbReference type="Pfam" id="PF13561">
    <property type="entry name" value="adh_short_C2"/>
    <property type="match status" value="1"/>
</dbReference>
<dbReference type="SUPFAM" id="SSF51735">
    <property type="entry name" value="NAD(P)-binding Rossmann-fold domains"/>
    <property type="match status" value="1"/>
</dbReference>
<gene>
    <name evidence="3" type="ORF">V5E97_03685</name>
</gene>
<sequence length="81" mass="8988">MTRHLASYWASDKVRVNCLSPGPFPPERAPGEMVDRLRTKLPMKRMGQAHELKGAIVFLASDASSFMTGQNLVIDGGWTAW</sequence>
<evidence type="ECO:0000256" key="2">
    <source>
        <dbReference type="ARBA" id="ARBA00023002"/>
    </source>
</evidence>
<proteinExistence type="inferred from homology"/>
<evidence type="ECO:0000313" key="3">
    <source>
        <dbReference type="EMBL" id="XBH05133.1"/>
    </source>
</evidence>
<keyword evidence="2" id="KW-0560">Oxidoreductase</keyword>
<dbReference type="InterPro" id="IPR002347">
    <property type="entry name" value="SDR_fam"/>
</dbReference>
<dbReference type="PRINTS" id="PR00081">
    <property type="entry name" value="GDHRDH"/>
</dbReference>
<accession>A0AAU7CJ82</accession>
<dbReference type="RefSeq" id="WP_406697934.1">
    <property type="nucleotide sequence ID" value="NZ_CP155447.1"/>
</dbReference>
<dbReference type="AlphaFoldDB" id="A0AAU7CJ82"/>
<organism evidence="3">
    <name type="scientific">Singulisphaera sp. Ch08</name>
    <dbReference type="NCBI Taxonomy" id="3120278"/>
    <lineage>
        <taxon>Bacteria</taxon>
        <taxon>Pseudomonadati</taxon>
        <taxon>Planctomycetota</taxon>
        <taxon>Planctomycetia</taxon>
        <taxon>Isosphaerales</taxon>
        <taxon>Isosphaeraceae</taxon>
        <taxon>Singulisphaera</taxon>
    </lineage>
</organism>